<accession>A0A438I5K9</accession>
<feature type="compositionally biased region" description="Polar residues" evidence="1">
    <location>
        <begin position="165"/>
        <end position="176"/>
    </location>
</feature>
<gene>
    <name evidence="2" type="ORF">CK203_030197</name>
</gene>
<reference evidence="2 3" key="1">
    <citation type="journal article" date="2018" name="PLoS Genet.">
        <title>Population sequencing reveals clonal diversity and ancestral inbreeding in the grapevine cultivar Chardonnay.</title>
        <authorList>
            <person name="Roach M.J."/>
            <person name="Johnson D.L."/>
            <person name="Bohlmann J."/>
            <person name="van Vuuren H.J."/>
            <person name="Jones S.J."/>
            <person name="Pretorius I.S."/>
            <person name="Schmidt S.A."/>
            <person name="Borneman A.R."/>
        </authorList>
    </citation>
    <scope>NUCLEOTIDE SEQUENCE [LARGE SCALE GENOMIC DNA]</scope>
    <source>
        <strain evidence="3">cv. Chardonnay</strain>
        <tissue evidence="2">Leaf</tissue>
    </source>
</reference>
<proteinExistence type="predicted"/>
<protein>
    <submittedName>
        <fullName evidence="2">Uncharacterized protein</fullName>
    </submittedName>
</protein>
<evidence type="ECO:0000256" key="1">
    <source>
        <dbReference type="SAM" id="MobiDB-lite"/>
    </source>
</evidence>
<organism evidence="2 3">
    <name type="scientific">Vitis vinifera</name>
    <name type="common">Grape</name>
    <dbReference type="NCBI Taxonomy" id="29760"/>
    <lineage>
        <taxon>Eukaryota</taxon>
        <taxon>Viridiplantae</taxon>
        <taxon>Streptophyta</taxon>
        <taxon>Embryophyta</taxon>
        <taxon>Tracheophyta</taxon>
        <taxon>Spermatophyta</taxon>
        <taxon>Magnoliopsida</taxon>
        <taxon>eudicotyledons</taxon>
        <taxon>Gunneridae</taxon>
        <taxon>Pentapetalae</taxon>
        <taxon>rosids</taxon>
        <taxon>Vitales</taxon>
        <taxon>Vitaceae</taxon>
        <taxon>Viteae</taxon>
        <taxon>Vitis</taxon>
    </lineage>
</organism>
<evidence type="ECO:0000313" key="2">
    <source>
        <dbReference type="EMBL" id="RVW92000.1"/>
    </source>
</evidence>
<sequence length="216" mass="24561">MLQSIRVHQNILKGKKIRGRLVEWVENTSFDRLNKLFEVPHETDAKGLQDHLDQREKNRQEGKLRQALAASTVPDLETDLDLPRVEPDTKAEFVVLRIIHEPEGEDNMATNMRAGFRERQCKCLSKYIAVTTPPTKRSCTEAPYKALVQDTLSVAMPPTDVIGPSNASTAKSSARENTYPIRDGASTDLAPIDDDLDKKKPWLLLTPSARRRWWKF</sequence>
<dbReference type="Proteomes" id="UP000288805">
    <property type="component" value="Unassembled WGS sequence"/>
</dbReference>
<feature type="region of interest" description="Disordered" evidence="1">
    <location>
        <begin position="159"/>
        <end position="187"/>
    </location>
</feature>
<comment type="caution">
    <text evidence="2">The sequence shown here is derived from an EMBL/GenBank/DDBJ whole genome shotgun (WGS) entry which is preliminary data.</text>
</comment>
<evidence type="ECO:0000313" key="3">
    <source>
        <dbReference type="Proteomes" id="UP000288805"/>
    </source>
</evidence>
<dbReference type="AlphaFoldDB" id="A0A438I5K9"/>
<name>A0A438I5K9_VITVI</name>
<dbReference type="EMBL" id="QGNW01000141">
    <property type="protein sequence ID" value="RVW92000.1"/>
    <property type="molecule type" value="Genomic_DNA"/>
</dbReference>